<dbReference type="InterPro" id="IPR008241">
    <property type="entry name" value="Isochorismate_pyruvate-lyase"/>
</dbReference>
<dbReference type="SMART" id="SM00830">
    <property type="entry name" value="CM_2"/>
    <property type="match status" value="1"/>
</dbReference>
<organism evidence="4 5">
    <name type="scientific">Pseudoalteromonas prydzensis</name>
    <dbReference type="NCBI Taxonomy" id="182141"/>
    <lineage>
        <taxon>Bacteria</taxon>
        <taxon>Pseudomonadati</taxon>
        <taxon>Pseudomonadota</taxon>
        <taxon>Gammaproteobacteria</taxon>
        <taxon>Alteromonadales</taxon>
        <taxon>Pseudoalteromonadaceae</taxon>
        <taxon>Pseudoalteromonas</taxon>
    </lineage>
</organism>
<dbReference type="InterPro" id="IPR036979">
    <property type="entry name" value="CM_dom_sf"/>
</dbReference>
<accession>A0ABR9FFZ0</accession>
<comment type="caution">
    <text evidence="4">The sequence shown here is derived from an EMBL/GenBank/DDBJ whole genome shotgun (WGS) entry which is preliminary data.</text>
</comment>
<evidence type="ECO:0000313" key="5">
    <source>
        <dbReference type="Proteomes" id="UP000707245"/>
    </source>
</evidence>
<reference evidence="4 5" key="1">
    <citation type="submission" date="2020-07" db="EMBL/GenBank/DDBJ databases">
        <title>Halophilic bacteria isolated from french cheeses.</title>
        <authorList>
            <person name="Kothe C.I."/>
            <person name="Farah-Kraiem B."/>
            <person name="Renault P."/>
            <person name="Dridi B."/>
        </authorList>
    </citation>
    <scope>NUCLEOTIDE SEQUENCE [LARGE SCALE GENOMIC DNA]</scope>
    <source>
        <strain evidence="4 5">FME14</strain>
    </source>
</reference>
<dbReference type="Pfam" id="PF01817">
    <property type="entry name" value="CM_2"/>
    <property type="match status" value="1"/>
</dbReference>
<dbReference type="PANTHER" id="PTHR38041">
    <property type="entry name" value="CHORISMATE MUTASE"/>
    <property type="match status" value="1"/>
</dbReference>
<dbReference type="EC" id="5.4.99.5" evidence="1"/>
<dbReference type="Gene3D" id="1.20.59.10">
    <property type="entry name" value="Chorismate mutase"/>
    <property type="match status" value="1"/>
</dbReference>
<dbReference type="PIRSF" id="PIRSF029775">
    <property type="entry name" value="Isochor_pyr_lyas"/>
    <property type="match status" value="1"/>
</dbReference>
<dbReference type="GO" id="GO:0016829">
    <property type="term" value="F:lyase activity"/>
    <property type="evidence" value="ECO:0007669"/>
    <property type="project" value="UniProtKB-KW"/>
</dbReference>
<dbReference type="NCBIfam" id="NF005475">
    <property type="entry name" value="PRK07075.1"/>
    <property type="match status" value="1"/>
</dbReference>
<dbReference type="RefSeq" id="WP_192540238.1">
    <property type="nucleotide sequence ID" value="NZ_JBQDLW010000015.1"/>
</dbReference>
<evidence type="ECO:0000256" key="2">
    <source>
        <dbReference type="ARBA" id="ARBA00023235"/>
    </source>
</evidence>
<evidence type="ECO:0000259" key="3">
    <source>
        <dbReference type="PROSITE" id="PS51168"/>
    </source>
</evidence>
<dbReference type="InterPro" id="IPR036263">
    <property type="entry name" value="Chorismate_II_sf"/>
</dbReference>
<dbReference type="Proteomes" id="UP000707245">
    <property type="component" value="Unassembled WGS sequence"/>
</dbReference>
<sequence>MKSPSECESLKDIRDGIDSIDHEIIKLLGERMEYVLSAARFKPNQASIPAPDRVAEMLLERRQWALQHKLPADYIESLYHEIIQWYIAQQTQYWRTKHSITTGNKGTHKLGNG</sequence>
<feature type="domain" description="Chorismate mutase" evidence="3">
    <location>
        <begin position="4"/>
        <end position="94"/>
    </location>
</feature>
<dbReference type="PANTHER" id="PTHR38041:SF1">
    <property type="entry name" value="CHORISMATE MUTASE"/>
    <property type="match status" value="1"/>
</dbReference>
<dbReference type="SUPFAM" id="SSF48600">
    <property type="entry name" value="Chorismate mutase II"/>
    <property type="match status" value="1"/>
</dbReference>
<name>A0ABR9FFZ0_9GAMM</name>
<dbReference type="InterPro" id="IPR051331">
    <property type="entry name" value="Chorismate_mutase-related"/>
</dbReference>
<proteinExistence type="predicted"/>
<protein>
    <recommendedName>
        <fullName evidence="1">chorismate mutase</fullName>
        <ecNumber evidence="1">5.4.99.5</ecNumber>
    </recommendedName>
</protein>
<dbReference type="NCBIfam" id="TIGR01803">
    <property type="entry name" value="CM-like"/>
    <property type="match status" value="1"/>
</dbReference>
<keyword evidence="4" id="KW-0456">Lyase</keyword>
<evidence type="ECO:0000256" key="1">
    <source>
        <dbReference type="ARBA" id="ARBA00012404"/>
    </source>
</evidence>
<gene>
    <name evidence="4" type="ORF">EI167_00475</name>
</gene>
<dbReference type="InterPro" id="IPR002701">
    <property type="entry name" value="CM_II_prokaryot"/>
</dbReference>
<keyword evidence="2" id="KW-0413">Isomerase</keyword>
<evidence type="ECO:0000313" key="4">
    <source>
        <dbReference type="EMBL" id="MBE0455954.1"/>
    </source>
</evidence>
<dbReference type="EMBL" id="RRZA01000001">
    <property type="protein sequence ID" value="MBE0455954.1"/>
    <property type="molecule type" value="Genomic_DNA"/>
</dbReference>
<dbReference type="PROSITE" id="PS51168">
    <property type="entry name" value="CHORISMATE_MUT_2"/>
    <property type="match status" value="1"/>
</dbReference>
<keyword evidence="5" id="KW-1185">Reference proteome</keyword>